<dbReference type="Proteomes" id="UP001163064">
    <property type="component" value="Unassembled WGS sequence"/>
</dbReference>
<evidence type="ECO:0000313" key="7">
    <source>
        <dbReference type="Proteomes" id="UP001163064"/>
    </source>
</evidence>
<feature type="transmembrane region" description="Helical" evidence="5">
    <location>
        <begin position="28"/>
        <end position="47"/>
    </location>
</feature>
<evidence type="ECO:0000313" key="6">
    <source>
        <dbReference type="EMBL" id="MCX3062313.1"/>
    </source>
</evidence>
<feature type="transmembrane region" description="Helical" evidence="5">
    <location>
        <begin position="125"/>
        <end position="150"/>
    </location>
</feature>
<dbReference type="EMBL" id="JAPHNL010000268">
    <property type="protein sequence ID" value="MCX3062313.1"/>
    <property type="molecule type" value="Genomic_DNA"/>
</dbReference>
<evidence type="ECO:0000256" key="1">
    <source>
        <dbReference type="ARBA" id="ARBA00004141"/>
    </source>
</evidence>
<comment type="caution">
    <text evidence="6">The sequence shown here is derived from an EMBL/GenBank/DDBJ whole genome shotgun (WGS) entry which is preliminary data.</text>
</comment>
<feature type="transmembrane region" description="Helical" evidence="5">
    <location>
        <begin position="59"/>
        <end position="82"/>
    </location>
</feature>
<keyword evidence="4 5" id="KW-0472">Membrane</keyword>
<evidence type="ECO:0000256" key="4">
    <source>
        <dbReference type="ARBA" id="ARBA00023136"/>
    </source>
</evidence>
<evidence type="ECO:0000256" key="2">
    <source>
        <dbReference type="ARBA" id="ARBA00022692"/>
    </source>
</evidence>
<feature type="transmembrane region" description="Helical" evidence="5">
    <location>
        <begin position="94"/>
        <end position="113"/>
    </location>
</feature>
<reference evidence="6" key="1">
    <citation type="submission" date="2022-10" db="EMBL/GenBank/DDBJ databases">
        <title>Streptomyces beihaiensis sp. nov., a chitin degrading actinobacterium, isolated from shrimp pond soil.</title>
        <authorList>
            <person name="Xie J."/>
            <person name="Shen N."/>
        </authorList>
    </citation>
    <scope>NUCLEOTIDE SEQUENCE</scope>
    <source>
        <strain evidence="6">GXMU-J5</strain>
    </source>
</reference>
<gene>
    <name evidence="6" type="ORF">OFY01_21610</name>
</gene>
<keyword evidence="3 5" id="KW-1133">Transmembrane helix</keyword>
<feature type="transmembrane region" description="Helical" evidence="5">
    <location>
        <begin position="229"/>
        <end position="249"/>
    </location>
</feature>
<dbReference type="RefSeq" id="WP_266602438.1">
    <property type="nucleotide sequence ID" value="NZ_JAPHNL010000268.1"/>
</dbReference>
<comment type="subcellular location">
    <subcellularLocation>
        <location evidence="1">Membrane</location>
        <topology evidence="1">Multi-pass membrane protein</topology>
    </subcellularLocation>
</comment>
<dbReference type="PANTHER" id="PTHR10361">
    <property type="entry name" value="SODIUM-BILE ACID COTRANSPORTER"/>
    <property type="match status" value="1"/>
</dbReference>
<feature type="transmembrane region" description="Helical" evidence="5">
    <location>
        <begin position="170"/>
        <end position="188"/>
    </location>
</feature>
<dbReference type="Gene3D" id="1.20.1530.20">
    <property type="match status" value="1"/>
</dbReference>
<dbReference type="InterPro" id="IPR004710">
    <property type="entry name" value="Bilac:Na_transpt"/>
</dbReference>
<organism evidence="6 7">
    <name type="scientific">Streptomyces beihaiensis</name>
    <dbReference type="NCBI Taxonomy" id="2984495"/>
    <lineage>
        <taxon>Bacteria</taxon>
        <taxon>Bacillati</taxon>
        <taxon>Actinomycetota</taxon>
        <taxon>Actinomycetes</taxon>
        <taxon>Kitasatosporales</taxon>
        <taxon>Streptomycetaceae</taxon>
        <taxon>Streptomyces</taxon>
    </lineage>
</organism>
<dbReference type="Pfam" id="PF01758">
    <property type="entry name" value="SBF"/>
    <property type="match status" value="1"/>
</dbReference>
<feature type="transmembrane region" description="Helical" evidence="5">
    <location>
        <begin position="200"/>
        <end position="223"/>
    </location>
</feature>
<dbReference type="InterPro" id="IPR002657">
    <property type="entry name" value="BilAc:Na_symport/Acr3"/>
</dbReference>
<dbReference type="PANTHER" id="PTHR10361:SF28">
    <property type="entry name" value="P3 PROTEIN-RELATED"/>
    <property type="match status" value="1"/>
</dbReference>
<evidence type="ECO:0000256" key="5">
    <source>
        <dbReference type="SAM" id="Phobius"/>
    </source>
</evidence>
<sequence>MRRHLSRLVLAAYAAALLAPVPHRWAAPFLPVLLCVVMFGAGLRVPVHGLPRLVRRPRVLVAGLAVRFVVPLLVVPAVAFALHRSPDADGGSGVTAALIVTAAMPVAAGATVWTGRGHGDQATMVGLVLATTLLGPFTIPLTVTALAPLLSDPYAATLTDAAHRMGSGPALTGVLVPCVAGVVCRAVLPSRVLDPVGRGAAPTALVASLLLTYANAGGAIGPFLARPRFLLLAAAVAVAGAACGLSFAAGRVATRVLRLDRSTGTSVTLACGMNNSSASAVLLSSALPDRPHLLLPVLAYGMLQKLAASRVSTAPPRPDGKASVPS</sequence>
<proteinExistence type="predicted"/>
<protein>
    <submittedName>
        <fullName evidence="6">Bile acid:sodium symporter</fullName>
    </submittedName>
</protein>
<keyword evidence="2 5" id="KW-0812">Transmembrane</keyword>
<accession>A0ABT3TZ34</accession>
<evidence type="ECO:0000256" key="3">
    <source>
        <dbReference type="ARBA" id="ARBA00022989"/>
    </source>
</evidence>
<keyword evidence="7" id="KW-1185">Reference proteome</keyword>
<name>A0ABT3TZ34_9ACTN</name>
<dbReference type="InterPro" id="IPR038770">
    <property type="entry name" value="Na+/solute_symporter_sf"/>
</dbReference>